<protein>
    <submittedName>
        <fullName evidence="1">Uncharacterized protein</fullName>
    </submittedName>
</protein>
<evidence type="ECO:0000313" key="1">
    <source>
        <dbReference type="EMBL" id="KAI5679538.1"/>
    </source>
</evidence>
<dbReference type="Proteomes" id="UP001060085">
    <property type="component" value="Linkage Group LG01"/>
</dbReference>
<sequence length="87" mass="9829">MASSKSSSRSRTAHSATPAKTTPNKLEENLNVFKSDNFDADGYVQTKCNSLNEKEIRQLCSYLLDLKKASAEEMRRSVYANYTAFIR</sequence>
<accession>A0ACC0C3M8</accession>
<keyword evidence="2" id="KW-1185">Reference proteome</keyword>
<proteinExistence type="predicted"/>
<reference evidence="2" key="1">
    <citation type="journal article" date="2023" name="Nat. Plants">
        <title>Single-cell RNA sequencing provides a high-resolution roadmap for understanding the multicellular compartmentation of specialized metabolism.</title>
        <authorList>
            <person name="Sun S."/>
            <person name="Shen X."/>
            <person name="Li Y."/>
            <person name="Li Y."/>
            <person name="Wang S."/>
            <person name="Li R."/>
            <person name="Zhang H."/>
            <person name="Shen G."/>
            <person name="Guo B."/>
            <person name="Wei J."/>
            <person name="Xu J."/>
            <person name="St-Pierre B."/>
            <person name="Chen S."/>
            <person name="Sun C."/>
        </authorList>
    </citation>
    <scope>NUCLEOTIDE SEQUENCE [LARGE SCALE GENOMIC DNA]</scope>
</reference>
<dbReference type="EMBL" id="CM044701">
    <property type="protein sequence ID" value="KAI5679538.1"/>
    <property type="molecule type" value="Genomic_DNA"/>
</dbReference>
<evidence type="ECO:0000313" key="2">
    <source>
        <dbReference type="Proteomes" id="UP001060085"/>
    </source>
</evidence>
<name>A0ACC0C3M8_CATRO</name>
<organism evidence="1 2">
    <name type="scientific">Catharanthus roseus</name>
    <name type="common">Madagascar periwinkle</name>
    <name type="synonym">Vinca rosea</name>
    <dbReference type="NCBI Taxonomy" id="4058"/>
    <lineage>
        <taxon>Eukaryota</taxon>
        <taxon>Viridiplantae</taxon>
        <taxon>Streptophyta</taxon>
        <taxon>Embryophyta</taxon>
        <taxon>Tracheophyta</taxon>
        <taxon>Spermatophyta</taxon>
        <taxon>Magnoliopsida</taxon>
        <taxon>eudicotyledons</taxon>
        <taxon>Gunneridae</taxon>
        <taxon>Pentapetalae</taxon>
        <taxon>asterids</taxon>
        <taxon>lamiids</taxon>
        <taxon>Gentianales</taxon>
        <taxon>Apocynaceae</taxon>
        <taxon>Rauvolfioideae</taxon>
        <taxon>Vinceae</taxon>
        <taxon>Catharanthinae</taxon>
        <taxon>Catharanthus</taxon>
    </lineage>
</organism>
<gene>
    <name evidence="1" type="ORF">M9H77_00765</name>
</gene>
<comment type="caution">
    <text evidence="1">The sequence shown here is derived from an EMBL/GenBank/DDBJ whole genome shotgun (WGS) entry which is preliminary data.</text>
</comment>